<evidence type="ECO:0000313" key="1">
    <source>
        <dbReference type="EMBL" id="TGL76895.1"/>
    </source>
</evidence>
<comment type="caution">
    <text evidence="1">The sequence shown here is derived from an EMBL/GenBank/DDBJ whole genome shotgun (WGS) entry which is preliminary data.</text>
</comment>
<gene>
    <name evidence="1" type="ORF">EHQ62_00385</name>
</gene>
<proteinExistence type="predicted"/>
<reference evidence="1" key="1">
    <citation type="journal article" date="2019" name="PLoS Negl. Trop. Dis.">
        <title>Revisiting the worldwide diversity of Leptospira species in the environment.</title>
        <authorList>
            <person name="Vincent A.T."/>
            <person name="Schiettekatte O."/>
            <person name="Bourhy P."/>
            <person name="Veyrier F.J."/>
            <person name="Picardeau M."/>
        </authorList>
    </citation>
    <scope>NUCLEOTIDE SEQUENCE [LARGE SCALE GENOMIC DNA]</scope>
    <source>
        <strain evidence="1">201702451</strain>
    </source>
</reference>
<sequence length="139" mass="16760">MKKDLTESQRTIYIKIKELLDKYPKPEFSKRMIYIEEPEFLELYNLMQEIGDGNDLIPKTKLFVKKLLDEWQRLFESLKFANKDRIAEELNPLRKNDGFSFSSMVYFYELGCTSFRNKLQEYSDFIEKKYDLGREPAEQ</sequence>
<dbReference type="Proteomes" id="UP000297567">
    <property type="component" value="Unassembled WGS sequence"/>
</dbReference>
<dbReference type="AlphaFoldDB" id="A0A4Z1A7N2"/>
<organism evidence="1 2">
    <name type="scientific">Leptospira jelokensis</name>
    <dbReference type="NCBI Taxonomy" id="2484931"/>
    <lineage>
        <taxon>Bacteria</taxon>
        <taxon>Pseudomonadati</taxon>
        <taxon>Spirochaetota</taxon>
        <taxon>Spirochaetia</taxon>
        <taxon>Leptospirales</taxon>
        <taxon>Leptospiraceae</taxon>
        <taxon>Leptospira</taxon>
    </lineage>
</organism>
<evidence type="ECO:0000313" key="2">
    <source>
        <dbReference type="Proteomes" id="UP000297567"/>
    </source>
</evidence>
<accession>A0A4Z1A7N2</accession>
<keyword evidence="2" id="KW-1185">Reference proteome</keyword>
<dbReference type="RefSeq" id="WP_135640325.1">
    <property type="nucleotide sequence ID" value="NZ_RQGH01000004.1"/>
</dbReference>
<name>A0A4Z1A7N2_9LEPT</name>
<dbReference type="EMBL" id="RQGH01000004">
    <property type="protein sequence ID" value="TGL76895.1"/>
    <property type="molecule type" value="Genomic_DNA"/>
</dbReference>
<protein>
    <submittedName>
        <fullName evidence="1">Uncharacterized protein</fullName>
    </submittedName>
</protein>